<feature type="compositionally biased region" description="Polar residues" evidence="1">
    <location>
        <begin position="712"/>
        <end position="727"/>
    </location>
</feature>
<reference evidence="2" key="1">
    <citation type="submission" date="2023-07" db="EMBL/GenBank/DDBJ databases">
        <authorList>
            <consortium name="CYATHOMIX"/>
        </authorList>
    </citation>
    <scope>NUCLEOTIDE SEQUENCE</scope>
    <source>
        <strain evidence="2">N/A</strain>
    </source>
</reference>
<keyword evidence="3" id="KW-1185">Reference proteome</keyword>
<comment type="caution">
    <text evidence="2">The sequence shown here is derived from an EMBL/GenBank/DDBJ whole genome shotgun (WGS) entry which is preliminary data.</text>
</comment>
<dbReference type="AlphaFoldDB" id="A0AA36GL54"/>
<feature type="region of interest" description="Disordered" evidence="1">
    <location>
        <begin position="1"/>
        <end position="104"/>
    </location>
</feature>
<feature type="compositionally biased region" description="Low complexity" evidence="1">
    <location>
        <begin position="327"/>
        <end position="339"/>
    </location>
</feature>
<evidence type="ECO:0000313" key="2">
    <source>
        <dbReference type="EMBL" id="CAJ0594088.1"/>
    </source>
</evidence>
<feature type="compositionally biased region" description="Polar residues" evidence="1">
    <location>
        <begin position="590"/>
        <end position="619"/>
    </location>
</feature>
<accession>A0AA36GL54</accession>
<dbReference type="EMBL" id="CATQJL010000112">
    <property type="protein sequence ID" value="CAJ0594088.1"/>
    <property type="molecule type" value="Genomic_DNA"/>
</dbReference>
<feature type="compositionally biased region" description="Low complexity" evidence="1">
    <location>
        <begin position="1"/>
        <end position="39"/>
    </location>
</feature>
<organism evidence="2 3">
    <name type="scientific">Cylicocyclus nassatus</name>
    <name type="common">Nematode worm</name>
    <dbReference type="NCBI Taxonomy" id="53992"/>
    <lineage>
        <taxon>Eukaryota</taxon>
        <taxon>Metazoa</taxon>
        <taxon>Ecdysozoa</taxon>
        <taxon>Nematoda</taxon>
        <taxon>Chromadorea</taxon>
        <taxon>Rhabditida</taxon>
        <taxon>Rhabditina</taxon>
        <taxon>Rhabditomorpha</taxon>
        <taxon>Strongyloidea</taxon>
        <taxon>Strongylidae</taxon>
        <taxon>Cylicocyclus</taxon>
    </lineage>
</organism>
<feature type="region of interest" description="Disordered" evidence="1">
    <location>
        <begin position="582"/>
        <end position="681"/>
    </location>
</feature>
<feature type="region of interest" description="Disordered" evidence="1">
    <location>
        <begin position="905"/>
        <end position="961"/>
    </location>
</feature>
<feature type="region of interest" description="Disordered" evidence="1">
    <location>
        <begin position="168"/>
        <end position="224"/>
    </location>
</feature>
<feature type="compositionally biased region" description="Polar residues" evidence="1">
    <location>
        <begin position="65"/>
        <end position="98"/>
    </location>
</feature>
<proteinExistence type="predicted"/>
<feature type="region of interest" description="Disordered" evidence="1">
    <location>
        <begin position="851"/>
        <end position="893"/>
    </location>
</feature>
<feature type="compositionally biased region" description="Low complexity" evidence="1">
    <location>
        <begin position="905"/>
        <end position="915"/>
    </location>
</feature>
<feature type="compositionally biased region" description="Low complexity" evidence="1">
    <location>
        <begin position="374"/>
        <end position="392"/>
    </location>
</feature>
<feature type="region of interest" description="Disordered" evidence="1">
    <location>
        <begin position="709"/>
        <end position="730"/>
    </location>
</feature>
<gene>
    <name evidence="2" type="ORF">CYNAS_LOCUS6071</name>
</gene>
<feature type="compositionally biased region" description="Low complexity" evidence="1">
    <location>
        <begin position="646"/>
        <end position="657"/>
    </location>
</feature>
<feature type="compositionally biased region" description="Basic and acidic residues" evidence="1">
    <location>
        <begin position="927"/>
        <end position="937"/>
    </location>
</feature>
<evidence type="ECO:0000256" key="1">
    <source>
        <dbReference type="SAM" id="MobiDB-lite"/>
    </source>
</evidence>
<feature type="compositionally biased region" description="Pro residues" evidence="1">
    <location>
        <begin position="175"/>
        <end position="198"/>
    </location>
</feature>
<name>A0AA36GL54_CYLNA</name>
<protein>
    <submittedName>
        <fullName evidence="2">Uncharacterized protein</fullName>
    </submittedName>
</protein>
<feature type="compositionally biased region" description="Polar residues" evidence="1">
    <location>
        <begin position="635"/>
        <end position="645"/>
    </location>
</feature>
<feature type="compositionally biased region" description="Polar residues" evidence="1">
    <location>
        <begin position="868"/>
        <end position="888"/>
    </location>
</feature>
<sequence length="987" mass="105191">MLGASSLDPSSSTSPWHSAPTAVGHPSSSSRPSKSVPSPAKTETDTATSTSHDVKEEYSHIEPVASTSSGKSGFSEEGTSSDADASRRQGSMTSSSIPSVHCRRLTFRLPPKFAQRLKRIANKQPSTLGRLGVAKVKVGDDETVSVNDVPPVQPMKLEERRPEQLIERVESRQSVPPPPQPLHPPPGSAGPVCQPPPGYHAVTQHQQEVGPSVAPHPMQRPAAINNNSPLLVNLLSSQQPAGMVGGPPPSVAPHHQAYSPAGTYMYPGGAPPHQHPHPSAVPANAAPPVMDPQQHLAMQQQLQMEQRQRMLMQQQQVHAAAVAAAQAQQHQMPGQPAQAPLTPGGFYSPATPVQQAQAQPRPPMGYAPPPQNPPMFAAQQQPQQIPPAVQQQRMQAYPAQMKQMGMAAAPQVNPGQFRGPPVEEAVQPPPPKKKRKPTKKQQQKEAELAAAAAAQQQQNAAAAAQAQQQQQQFYNDRMMHPAAMTPNMQIMGHSGYPPGAAYPPTQPGMPAVPPQYPGYPQGPTQQQQLQQHQQQALWHQQMQQRMMYQQQHGQVVGGPPAQPWPGQRGPPVPYPTPIDGVQCGPASVHPTVSQRTSGSGEYSRDGTSPATPHQFNPGSHQGMMMGHAGTPMSRADSQGSMFGNTSYSQQPPSAQQSVESEHPVDKLFSGQDDQLGDLGDLDDIEPMLDLGGGVLDDLTANAQAEALRSIGAQDSSQTVDNSSTAAASNGDRIDSSIASVVEMVSKSGGAPPICGAPAVSQTATHPSAASNAAAMKRRPSNAQMAANIVAVAGQQQQLIGDQRYVMAPHHMVNSGQMPMQMQMMQPMAGSPSAGNLSLEHNARAQLFHGRGGMAKSSENGPGRLVNGHDQTGVPNGARRSQPQQQQSDAAEEERIAELVKKVVAQGESQKAAAAEQKAKLPRKNRRKTDLSKEASPRDDEEPFIVDGTRRRPPGVATSHVQAAASNFQATMARQQQLMKQQQVQPKQ</sequence>
<feature type="compositionally biased region" description="Basic residues" evidence="1">
    <location>
        <begin position="431"/>
        <end position="441"/>
    </location>
</feature>
<feature type="region of interest" description="Disordered" evidence="1">
    <location>
        <begin position="327"/>
        <end position="454"/>
    </location>
</feature>
<dbReference type="Proteomes" id="UP001176961">
    <property type="component" value="Unassembled WGS sequence"/>
</dbReference>
<feature type="compositionally biased region" description="Pro residues" evidence="1">
    <location>
        <begin position="360"/>
        <end position="373"/>
    </location>
</feature>
<evidence type="ECO:0000313" key="3">
    <source>
        <dbReference type="Proteomes" id="UP001176961"/>
    </source>
</evidence>
<feature type="compositionally biased region" description="Low complexity" evidence="1">
    <location>
        <begin position="349"/>
        <end position="359"/>
    </location>
</feature>